<keyword evidence="7" id="KW-0863">Zinc-finger</keyword>
<keyword evidence="15" id="KW-1185">Reference proteome</keyword>
<keyword evidence="10 12" id="KW-1133">Transmembrane helix</keyword>
<dbReference type="RefSeq" id="WP_058582160.1">
    <property type="nucleotide sequence ID" value="NZ_LOPU01000029.1"/>
</dbReference>
<organism evidence="14 15">
    <name type="scientific">Haloprofundus marisrubri</name>
    <dbReference type="NCBI Taxonomy" id="1514971"/>
    <lineage>
        <taxon>Archaea</taxon>
        <taxon>Methanobacteriati</taxon>
        <taxon>Methanobacteriota</taxon>
        <taxon>Stenosarchaea group</taxon>
        <taxon>Halobacteria</taxon>
        <taxon>Halobacteriales</taxon>
        <taxon>Haloferacaceae</taxon>
        <taxon>Haloprofundus</taxon>
    </lineage>
</organism>
<keyword evidence="8" id="KW-0833">Ubl conjugation pathway</keyword>
<dbReference type="InterPro" id="IPR022170">
    <property type="entry name" value="MUL1-like"/>
</dbReference>
<keyword evidence="9" id="KW-0862">Zinc</keyword>
<reference evidence="14 15" key="1">
    <citation type="submission" date="2015-12" db="EMBL/GenBank/DDBJ databases">
        <title>Haloprofundus marisrubri gen. nov., sp. nov., an extremely halophilic archaeon isolated from the Discovery deep brine-seawater interface in the Red Sea.</title>
        <authorList>
            <person name="Zhang G."/>
            <person name="Stingl U."/>
            <person name="Rashid M."/>
        </authorList>
    </citation>
    <scope>NUCLEOTIDE SEQUENCE [LARGE SCALE GENOMIC DNA]</scope>
    <source>
        <strain evidence="14 15">SB9</strain>
    </source>
</reference>
<evidence type="ECO:0000256" key="1">
    <source>
        <dbReference type="ARBA" id="ARBA00000900"/>
    </source>
</evidence>
<sequence length="290" mass="31399">MSSILLVAGIVLLPIAAFATVYGRRQHRKSTLIKDTETTDVRDIKEEGLVELKGTVREDDTFDSPIKGEQSVLSAWEVEEWNETGDSEMWETRAEGIYATPFGLDDETGYVRVEVGTHVKDASTGTGIDEIQIGPINFDRYLSNGVSVDNLLASLSSFSVETTVRPDTEPPERIKNFVQGESGVTTQTDSITNIIDFGNAHGERRYYEGTLGPGDDIYLLGQVRASETATHPLKPDDVVITPPEDGQFIISDKPESELADSFSTYKYAYAGALIAAVSGIAALAIGAGVV</sequence>
<evidence type="ECO:0000256" key="8">
    <source>
        <dbReference type="ARBA" id="ARBA00022786"/>
    </source>
</evidence>
<evidence type="ECO:0000256" key="10">
    <source>
        <dbReference type="ARBA" id="ARBA00022989"/>
    </source>
</evidence>
<feature type="transmembrane region" description="Helical" evidence="12">
    <location>
        <begin position="267"/>
        <end position="289"/>
    </location>
</feature>
<dbReference type="Pfam" id="PF12483">
    <property type="entry name" value="GIDE"/>
    <property type="match status" value="1"/>
</dbReference>
<keyword evidence="11 12" id="KW-0472">Membrane</keyword>
<feature type="domain" description="E3 Ubiquitin ligase MUL1-like" evidence="13">
    <location>
        <begin position="202"/>
        <end position="278"/>
    </location>
</feature>
<evidence type="ECO:0000256" key="4">
    <source>
        <dbReference type="ARBA" id="ARBA00022679"/>
    </source>
</evidence>
<proteinExistence type="predicted"/>
<evidence type="ECO:0000313" key="14">
    <source>
        <dbReference type="EMBL" id="KTG09008.1"/>
    </source>
</evidence>
<dbReference type="GO" id="GO:0008270">
    <property type="term" value="F:zinc ion binding"/>
    <property type="evidence" value="ECO:0007669"/>
    <property type="project" value="UniProtKB-KW"/>
</dbReference>
<dbReference type="Proteomes" id="UP000054387">
    <property type="component" value="Unassembled WGS sequence"/>
</dbReference>
<keyword evidence="5 12" id="KW-0812">Transmembrane</keyword>
<evidence type="ECO:0000259" key="13">
    <source>
        <dbReference type="Pfam" id="PF12483"/>
    </source>
</evidence>
<dbReference type="GO" id="GO:0061630">
    <property type="term" value="F:ubiquitin protein ligase activity"/>
    <property type="evidence" value="ECO:0007669"/>
    <property type="project" value="UniProtKB-EC"/>
</dbReference>
<comment type="subcellular location">
    <subcellularLocation>
        <location evidence="2">Membrane</location>
        <topology evidence="2">Multi-pass membrane protein</topology>
    </subcellularLocation>
</comment>
<dbReference type="EC" id="2.3.2.27" evidence="3"/>
<dbReference type="EMBL" id="LOPU01000029">
    <property type="protein sequence ID" value="KTG09008.1"/>
    <property type="molecule type" value="Genomic_DNA"/>
</dbReference>
<accession>A0A0W1R719</accession>
<name>A0A0W1R719_9EURY</name>
<evidence type="ECO:0000256" key="11">
    <source>
        <dbReference type="ARBA" id="ARBA00023136"/>
    </source>
</evidence>
<comment type="caution">
    <text evidence="14">The sequence shown here is derived from an EMBL/GenBank/DDBJ whole genome shotgun (WGS) entry which is preliminary data.</text>
</comment>
<comment type="catalytic activity">
    <reaction evidence="1">
        <text>S-ubiquitinyl-[E2 ubiquitin-conjugating enzyme]-L-cysteine + [acceptor protein]-L-lysine = [E2 ubiquitin-conjugating enzyme]-L-cysteine + N(6)-ubiquitinyl-[acceptor protein]-L-lysine.</text>
        <dbReference type="EC" id="2.3.2.27"/>
    </reaction>
</comment>
<keyword evidence="4" id="KW-0808">Transferase</keyword>
<evidence type="ECO:0000256" key="2">
    <source>
        <dbReference type="ARBA" id="ARBA00004141"/>
    </source>
</evidence>
<evidence type="ECO:0000256" key="12">
    <source>
        <dbReference type="SAM" id="Phobius"/>
    </source>
</evidence>
<dbReference type="GO" id="GO:0016567">
    <property type="term" value="P:protein ubiquitination"/>
    <property type="evidence" value="ECO:0007669"/>
    <property type="project" value="InterPro"/>
</dbReference>
<protein>
    <recommendedName>
        <fullName evidence="3">RING-type E3 ubiquitin transferase</fullName>
        <ecNumber evidence="3">2.3.2.27</ecNumber>
    </recommendedName>
</protein>
<dbReference type="GO" id="GO:0016020">
    <property type="term" value="C:membrane"/>
    <property type="evidence" value="ECO:0007669"/>
    <property type="project" value="UniProtKB-SubCell"/>
</dbReference>
<evidence type="ECO:0000313" key="15">
    <source>
        <dbReference type="Proteomes" id="UP000054387"/>
    </source>
</evidence>
<evidence type="ECO:0000256" key="9">
    <source>
        <dbReference type="ARBA" id="ARBA00022833"/>
    </source>
</evidence>
<dbReference type="AlphaFoldDB" id="A0A0W1R719"/>
<evidence type="ECO:0000256" key="3">
    <source>
        <dbReference type="ARBA" id="ARBA00012483"/>
    </source>
</evidence>
<evidence type="ECO:0000256" key="5">
    <source>
        <dbReference type="ARBA" id="ARBA00022692"/>
    </source>
</evidence>
<keyword evidence="6" id="KW-0479">Metal-binding</keyword>
<dbReference type="OrthoDB" id="170690at2157"/>
<evidence type="ECO:0000256" key="6">
    <source>
        <dbReference type="ARBA" id="ARBA00022723"/>
    </source>
</evidence>
<evidence type="ECO:0000256" key="7">
    <source>
        <dbReference type="ARBA" id="ARBA00022771"/>
    </source>
</evidence>
<gene>
    <name evidence="14" type="ORF">AUR64_14490</name>
</gene>